<sequence length="121" mass="13308">MLGLEGIRGRDTSSVRNPHFSLDSWCQVFSTGLAQPSRVTQSSDGHHHFSAIESHTESTTAKKKVLSAETSRCKVYPAAYLNEEFGGKQTKRKSMKPSGGEVTSLQRCGRKLSSASYRETL</sequence>
<proteinExistence type="predicted"/>
<evidence type="ECO:0000256" key="1">
    <source>
        <dbReference type="SAM" id="MobiDB-lite"/>
    </source>
</evidence>
<gene>
    <name evidence="3" type="ORF">PCASD_19651</name>
    <name evidence="2" type="ORF">PCASD_24183</name>
</gene>
<dbReference type="EMBL" id="PGCI01000542">
    <property type="protein sequence ID" value="PLW25386.1"/>
    <property type="molecule type" value="Genomic_DNA"/>
</dbReference>
<dbReference type="AlphaFoldDB" id="A0A2N5TIS3"/>
<feature type="region of interest" description="Disordered" evidence="1">
    <location>
        <begin position="86"/>
        <end position="121"/>
    </location>
</feature>
<evidence type="ECO:0000313" key="4">
    <source>
        <dbReference type="Proteomes" id="UP000235392"/>
    </source>
</evidence>
<dbReference type="EMBL" id="PGCI01000468">
    <property type="protein sequence ID" value="PLW26377.1"/>
    <property type="molecule type" value="Genomic_DNA"/>
</dbReference>
<comment type="caution">
    <text evidence="2">The sequence shown here is derived from an EMBL/GenBank/DDBJ whole genome shotgun (WGS) entry which is preliminary data.</text>
</comment>
<reference evidence="2 4" key="1">
    <citation type="submission" date="2017-11" db="EMBL/GenBank/DDBJ databases">
        <title>De novo assembly and phasing of dikaryotic genomes from two isolates of Puccinia coronata f. sp. avenae, the causal agent of oat crown rust.</title>
        <authorList>
            <person name="Miller M.E."/>
            <person name="Zhang Y."/>
            <person name="Omidvar V."/>
            <person name="Sperschneider J."/>
            <person name="Schwessinger B."/>
            <person name="Raley C."/>
            <person name="Palmer J.M."/>
            <person name="Garnica D."/>
            <person name="Upadhyaya N."/>
            <person name="Rathjen J."/>
            <person name="Taylor J.M."/>
            <person name="Park R.F."/>
            <person name="Dodds P.N."/>
            <person name="Hirsch C.D."/>
            <person name="Kianian S.F."/>
            <person name="Figueroa M."/>
        </authorList>
    </citation>
    <scope>NUCLEOTIDE SEQUENCE [LARGE SCALE GENOMIC DNA]</scope>
    <source>
        <strain evidence="2">12SD80</strain>
    </source>
</reference>
<accession>A0A2N5TIS3</accession>
<dbReference type="Proteomes" id="UP000235392">
    <property type="component" value="Unassembled WGS sequence"/>
</dbReference>
<evidence type="ECO:0000313" key="3">
    <source>
        <dbReference type="EMBL" id="PLW26377.1"/>
    </source>
</evidence>
<organism evidence="2 4">
    <name type="scientific">Puccinia coronata f. sp. avenae</name>
    <dbReference type="NCBI Taxonomy" id="200324"/>
    <lineage>
        <taxon>Eukaryota</taxon>
        <taxon>Fungi</taxon>
        <taxon>Dikarya</taxon>
        <taxon>Basidiomycota</taxon>
        <taxon>Pucciniomycotina</taxon>
        <taxon>Pucciniomycetes</taxon>
        <taxon>Pucciniales</taxon>
        <taxon>Pucciniaceae</taxon>
        <taxon>Puccinia</taxon>
    </lineage>
</organism>
<evidence type="ECO:0000313" key="2">
    <source>
        <dbReference type="EMBL" id="PLW25386.1"/>
    </source>
</evidence>
<name>A0A2N5TIS3_9BASI</name>
<protein>
    <submittedName>
        <fullName evidence="2">Uncharacterized protein</fullName>
    </submittedName>
</protein>